<proteinExistence type="predicted"/>
<dbReference type="Proteomes" id="UP000805193">
    <property type="component" value="Unassembled WGS sequence"/>
</dbReference>
<sequence length="605" mass="70052">MGRSTSVLVALGSFDPPGYLKFMGGRHRFHDYMEKKQACTKCWTLGHRPDTCISSIEGRCPNCGEFHEHPPKSLGVRTEYTCTPKCLICGKQHYTGSRNCMERFKPLRIWQESRTEKRTPLPKKEDFVSLTPGKVDEPKSVQGKSYMQALQKTQVPPQGQDTRTGNETLEKALKQLREELKQLREERQDERVAFEKQLRAERAKYEREINELRRKPGSGEDGDKRDPRRAAPSAPVTSIPAEQMACDVTPESSQATTSFRKRRQRSESEASEVSLADTESGKKAETIAGHNHILVIGDFNAENSSWGYQRDSRKGKKIEEQADTYNAILMNDITAKTRIGNSVQRDTNPDLAFGINIEDYCWTNSRENLGSDHYIIQIALKLDGHRDRNVPKQTYTNWDAFRNLRNEGNRPIQEIEEWAAKLVEDHQFVTRKIENPTQARSMDEKLKNMLDAYKSIYERWLHTGKRYPKLRRRAARLSKEIEVYAQQLNQQLWQPNCDELQGQLHTKNPWPLFRRLLAPEETKTEKRKLLAKIVRDHEGSMDKLFEELKEIYLKSPSRNPIHSKHYAGDGNVELDSHYRARNEKSHNGAQDVFSTWRRQSNKQDP</sequence>
<organism evidence="1 2">
    <name type="scientific">Ixodes persulcatus</name>
    <name type="common">Taiga tick</name>
    <dbReference type="NCBI Taxonomy" id="34615"/>
    <lineage>
        <taxon>Eukaryota</taxon>
        <taxon>Metazoa</taxon>
        <taxon>Ecdysozoa</taxon>
        <taxon>Arthropoda</taxon>
        <taxon>Chelicerata</taxon>
        <taxon>Arachnida</taxon>
        <taxon>Acari</taxon>
        <taxon>Parasitiformes</taxon>
        <taxon>Ixodida</taxon>
        <taxon>Ixodoidea</taxon>
        <taxon>Ixodidae</taxon>
        <taxon>Ixodinae</taxon>
        <taxon>Ixodes</taxon>
    </lineage>
</organism>
<name>A0AC60PY92_IXOPE</name>
<gene>
    <name evidence="1" type="ORF">HPB47_027323</name>
</gene>
<comment type="caution">
    <text evidence="1">The sequence shown here is derived from an EMBL/GenBank/DDBJ whole genome shotgun (WGS) entry which is preliminary data.</text>
</comment>
<accession>A0AC60PY92</accession>
<evidence type="ECO:0000313" key="2">
    <source>
        <dbReference type="Proteomes" id="UP000805193"/>
    </source>
</evidence>
<reference evidence="1 2" key="1">
    <citation type="journal article" date="2020" name="Cell">
        <title>Large-Scale Comparative Analyses of Tick Genomes Elucidate Their Genetic Diversity and Vector Capacities.</title>
        <authorList>
            <consortium name="Tick Genome and Microbiome Consortium (TIGMIC)"/>
            <person name="Jia N."/>
            <person name="Wang J."/>
            <person name="Shi W."/>
            <person name="Du L."/>
            <person name="Sun Y."/>
            <person name="Zhan W."/>
            <person name="Jiang J.F."/>
            <person name="Wang Q."/>
            <person name="Zhang B."/>
            <person name="Ji P."/>
            <person name="Bell-Sakyi L."/>
            <person name="Cui X.M."/>
            <person name="Yuan T.T."/>
            <person name="Jiang B.G."/>
            <person name="Yang W.F."/>
            <person name="Lam T.T."/>
            <person name="Chang Q.C."/>
            <person name="Ding S.J."/>
            <person name="Wang X.J."/>
            <person name="Zhu J.G."/>
            <person name="Ruan X.D."/>
            <person name="Zhao L."/>
            <person name="Wei J.T."/>
            <person name="Ye R.Z."/>
            <person name="Que T.C."/>
            <person name="Du C.H."/>
            <person name="Zhou Y.H."/>
            <person name="Cheng J.X."/>
            <person name="Dai P.F."/>
            <person name="Guo W.B."/>
            <person name="Han X.H."/>
            <person name="Huang E.J."/>
            <person name="Li L.F."/>
            <person name="Wei W."/>
            <person name="Gao Y.C."/>
            <person name="Liu J.Z."/>
            <person name="Shao H.Z."/>
            <person name="Wang X."/>
            <person name="Wang C.C."/>
            <person name="Yang T.C."/>
            <person name="Huo Q.B."/>
            <person name="Li W."/>
            <person name="Chen H.Y."/>
            <person name="Chen S.E."/>
            <person name="Zhou L.G."/>
            <person name="Ni X.B."/>
            <person name="Tian J.H."/>
            <person name="Sheng Y."/>
            <person name="Liu T."/>
            <person name="Pan Y.S."/>
            <person name="Xia L.Y."/>
            <person name="Li J."/>
            <person name="Zhao F."/>
            <person name="Cao W.C."/>
        </authorList>
    </citation>
    <scope>NUCLEOTIDE SEQUENCE [LARGE SCALE GENOMIC DNA]</scope>
    <source>
        <strain evidence="1">Iper-2018</strain>
    </source>
</reference>
<keyword evidence="2" id="KW-1185">Reference proteome</keyword>
<protein>
    <submittedName>
        <fullName evidence="1">Uncharacterized protein</fullName>
    </submittedName>
</protein>
<dbReference type="EMBL" id="JABSTQ010009828">
    <property type="protein sequence ID" value="KAG0425525.1"/>
    <property type="molecule type" value="Genomic_DNA"/>
</dbReference>
<evidence type="ECO:0000313" key="1">
    <source>
        <dbReference type="EMBL" id="KAG0425525.1"/>
    </source>
</evidence>